<dbReference type="AlphaFoldDB" id="A0A7S0IEJ1"/>
<protein>
    <submittedName>
        <fullName evidence="2">Uncharacterized protein</fullName>
    </submittedName>
</protein>
<evidence type="ECO:0000256" key="1">
    <source>
        <dbReference type="SAM" id="MobiDB-lite"/>
    </source>
</evidence>
<feature type="region of interest" description="Disordered" evidence="1">
    <location>
        <begin position="27"/>
        <end position="105"/>
    </location>
</feature>
<dbReference type="EMBL" id="HBEQ01008392">
    <property type="protein sequence ID" value="CAD8519292.1"/>
    <property type="molecule type" value="Transcribed_RNA"/>
</dbReference>
<evidence type="ECO:0000313" key="2">
    <source>
        <dbReference type="EMBL" id="CAD8519292.1"/>
    </source>
</evidence>
<gene>
    <name evidence="2" type="ORF">MCOM1403_LOCUS6718</name>
</gene>
<accession>A0A7S0IEJ1</accession>
<proteinExistence type="predicted"/>
<organism evidence="2">
    <name type="scientific">Micromonas pusilla</name>
    <name type="common">Picoplanktonic green alga</name>
    <name type="synonym">Chromulina pusilla</name>
    <dbReference type="NCBI Taxonomy" id="38833"/>
    <lineage>
        <taxon>Eukaryota</taxon>
        <taxon>Viridiplantae</taxon>
        <taxon>Chlorophyta</taxon>
        <taxon>Mamiellophyceae</taxon>
        <taxon>Mamiellales</taxon>
        <taxon>Mamiellaceae</taxon>
        <taxon>Micromonas</taxon>
    </lineage>
</organism>
<name>A0A7S0IEJ1_MICPS</name>
<feature type="compositionally biased region" description="Basic and acidic residues" evidence="1">
    <location>
        <begin position="65"/>
        <end position="86"/>
    </location>
</feature>
<reference evidence="2" key="1">
    <citation type="submission" date="2021-01" db="EMBL/GenBank/DDBJ databases">
        <authorList>
            <person name="Corre E."/>
            <person name="Pelletier E."/>
            <person name="Niang G."/>
            <person name="Scheremetjew M."/>
            <person name="Finn R."/>
            <person name="Kale V."/>
            <person name="Holt S."/>
            <person name="Cochrane G."/>
            <person name="Meng A."/>
            <person name="Brown T."/>
            <person name="Cohen L."/>
        </authorList>
    </citation>
    <scope>NUCLEOTIDE SEQUENCE</scope>
    <source>
        <strain evidence="2">CCMP1723</strain>
    </source>
</reference>
<sequence>MSTMVGASVSPMRIGAVRAIARRVPGAPRDGARVSVLSTAKRPTGAARLMTSSRSGNRGGTRVRASKDDETAVKDVEKRRRAHPLDDETAPSTASTPADRDVADDEPVNLVEEFKRGMDFGNSMKERFTTARIDDRGLPIADALVCVTASMFVATMVLALGIPRPSWLVPAPWVPRWRSLPFLVPAVSHGTKLAACWIPGALAARAYESEAYDGSVEEAVSRTVKGGCFAIGILILITQFSLTAQFAAKGMPPPQLGDSYETDLILNGAASELIADSFFEAVALIGWRIVRCKTDIPPDDPSNTRWYD</sequence>